<dbReference type="EMBL" id="KZ824428">
    <property type="protein sequence ID" value="RAL03138.1"/>
    <property type="molecule type" value="Genomic_DNA"/>
</dbReference>
<dbReference type="OrthoDB" id="3469225at2759"/>
<dbReference type="Pfam" id="PF11951">
    <property type="entry name" value="Fungal_trans_2"/>
    <property type="match status" value="1"/>
</dbReference>
<dbReference type="RefSeq" id="XP_025577465.1">
    <property type="nucleotide sequence ID" value="XM_025715531.1"/>
</dbReference>
<dbReference type="Proteomes" id="UP000249402">
    <property type="component" value="Unassembled WGS sequence"/>
</dbReference>
<dbReference type="AlphaFoldDB" id="A0A395H8D6"/>
<dbReference type="VEuPathDB" id="FungiDB:BO80DRAFT_350124"/>
<dbReference type="PANTHER" id="PTHR37540">
    <property type="entry name" value="TRANSCRIPTION FACTOR (ACR-2), PUTATIVE-RELATED-RELATED"/>
    <property type="match status" value="1"/>
</dbReference>
<evidence type="ECO:0000313" key="1">
    <source>
        <dbReference type="EMBL" id="RAL03138.1"/>
    </source>
</evidence>
<dbReference type="PANTHER" id="PTHR37540:SF5">
    <property type="entry name" value="TRANSCRIPTION FACTOR DOMAIN-CONTAINING PROTEIN"/>
    <property type="match status" value="1"/>
</dbReference>
<keyword evidence="2" id="KW-1185">Reference proteome</keyword>
<dbReference type="InterPro" id="IPR021858">
    <property type="entry name" value="Fun_TF"/>
</dbReference>
<evidence type="ECO:0000313" key="2">
    <source>
        <dbReference type="Proteomes" id="UP000249402"/>
    </source>
</evidence>
<sequence>MELYLGTAWPAHAESDAPSDRPDSQGAFLFIDYQDESSQAHAVAKRKQAFLKRRHFRSKKQERLQKLKASIEPLPSHPRIGSWDQALQSGGLDPFSSFADSMTDNMCFYFHYYRTQCAQSIYPFAASRIGVWWLQQAIGQPALLHILLSTSATHREFRGSLAQMRPVVQKAQRDSLKFRAITIKHIQNMVQSPNEPLLESALLLIAHLICVEAADANLEAVECHLSGLIKMVDLRGGIDMLSRETVSMIYSADIMSGVLRISAPVFPMSVTWKTAVLGNLDVHHPKSGVSEPSLVGGRFFDSPWSTYVHPALRTAIRLFRRITHCLSTKGAAEVPALDEWVGYAIHRVLSLIHDCIASDLNECLRLSVLLYAVVQIRTFGGLPGISSLVIALRNRLRTGLPLAQCIAPDLSFWMLFMGGMASKEPVSRAWYVAHLAEVAEQLSLNGWDTVVPLLKGFLFMSQSDNTHPEALWDDVKKQQALEHDAYN</sequence>
<dbReference type="STRING" id="1448316.A0A395H8D6"/>
<accession>A0A395H8D6</accession>
<gene>
    <name evidence="1" type="ORF">BO80DRAFT_350124</name>
</gene>
<reference evidence="1 2" key="1">
    <citation type="submission" date="2018-02" db="EMBL/GenBank/DDBJ databases">
        <title>The genomes of Aspergillus section Nigri reveals drivers in fungal speciation.</title>
        <authorList>
            <consortium name="DOE Joint Genome Institute"/>
            <person name="Vesth T.C."/>
            <person name="Nybo J."/>
            <person name="Theobald S."/>
            <person name="Brandl J."/>
            <person name="Frisvad J.C."/>
            <person name="Nielsen K.F."/>
            <person name="Lyhne E.K."/>
            <person name="Kogle M.E."/>
            <person name="Kuo A."/>
            <person name="Riley R."/>
            <person name="Clum A."/>
            <person name="Nolan M."/>
            <person name="Lipzen A."/>
            <person name="Salamov A."/>
            <person name="Henrissat B."/>
            <person name="Wiebenga A."/>
            <person name="De vries R.P."/>
            <person name="Grigoriev I.V."/>
            <person name="Mortensen U.H."/>
            <person name="Andersen M.R."/>
            <person name="Baker S.E."/>
        </authorList>
    </citation>
    <scope>NUCLEOTIDE SEQUENCE [LARGE SCALE GENOMIC DNA]</scope>
    <source>
        <strain evidence="1 2">CBS 121593</strain>
    </source>
</reference>
<organism evidence="1 2">
    <name type="scientific">Aspergillus ibericus CBS 121593</name>
    <dbReference type="NCBI Taxonomy" id="1448316"/>
    <lineage>
        <taxon>Eukaryota</taxon>
        <taxon>Fungi</taxon>
        <taxon>Dikarya</taxon>
        <taxon>Ascomycota</taxon>
        <taxon>Pezizomycotina</taxon>
        <taxon>Eurotiomycetes</taxon>
        <taxon>Eurotiomycetidae</taxon>
        <taxon>Eurotiales</taxon>
        <taxon>Aspergillaceae</taxon>
        <taxon>Aspergillus</taxon>
        <taxon>Aspergillus subgen. Circumdati</taxon>
    </lineage>
</organism>
<dbReference type="GeneID" id="37220396"/>
<name>A0A395H8D6_9EURO</name>
<proteinExistence type="predicted"/>
<protein>
    <submittedName>
        <fullName evidence="1">Uncharacterized protein</fullName>
    </submittedName>
</protein>